<name>A0A7J7SG97_RHIFE</name>
<dbReference type="InterPro" id="IPR050173">
    <property type="entry name" value="ABC_transporter_C-like"/>
</dbReference>
<dbReference type="AlphaFoldDB" id="A0A7J7SG97"/>
<dbReference type="GO" id="GO:0140359">
    <property type="term" value="F:ABC-type transporter activity"/>
    <property type="evidence" value="ECO:0007669"/>
    <property type="project" value="InterPro"/>
</dbReference>
<dbReference type="GO" id="GO:0005524">
    <property type="term" value="F:ATP binding"/>
    <property type="evidence" value="ECO:0007669"/>
    <property type="project" value="UniProtKB-KW"/>
</dbReference>
<gene>
    <name evidence="9" type="ORF">mRhiFer1_000047</name>
</gene>
<evidence type="ECO:0000313" key="9">
    <source>
        <dbReference type="EMBL" id="KAF6287411.1"/>
    </source>
</evidence>
<evidence type="ECO:0000256" key="7">
    <source>
        <dbReference type="SAM" id="Phobius"/>
    </source>
</evidence>
<evidence type="ECO:0000259" key="8">
    <source>
        <dbReference type="PROSITE" id="PS50929"/>
    </source>
</evidence>
<keyword evidence="2 7" id="KW-0812">Transmembrane</keyword>
<proteinExistence type="predicted"/>
<dbReference type="PANTHER" id="PTHR24223:SF10">
    <property type="entry name" value="ATP-BINDING CASSETTE SUB-FAMILY C MEMBER 12"/>
    <property type="match status" value="1"/>
</dbReference>
<feature type="domain" description="ABC transmembrane type-1" evidence="8">
    <location>
        <begin position="124"/>
        <end position="271"/>
    </location>
</feature>
<dbReference type="EMBL" id="JACAGC010000022">
    <property type="protein sequence ID" value="KAF6287411.1"/>
    <property type="molecule type" value="Genomic_DNA"/>
</dbReference>
<protein>
    <submittedName>
        <fullName evidence="9">ATP binding cassette subfamily C member 12</fullName>
    </submittedName>
</protein>
<dbReference type="SUPFAM" id="SSF90123">
    <property type="entry name" value="ABC transporter transmembrane region"/>
    <property type="match status" value="1"/>
</dbReference>
<evidence type="ECO:0000256" key="1">
    <source>
        <dbReference type="ARBA" id="ARBA00022448"/>
    </source>
</evidence>
<accession>A0A7J7SG97</accession>
<dbReference type="Proteomes" id="UP000585614">
    <property type="component" value="Unassembled WGS sequence"/>
</dbReference>
<feature type="transmembrane region" description="Helical" evidence="7">
    <location>
        <begin position="123"/>
        <end position="148"/>
    </location>
</feature>
<dbReference type="InterPro" id="IPR036640">
    <property type="entry name" value="ABC1_TM_sf"/>
</dbReference>
<evidence type="ECO:0000256" key="2">
    <source>
        <dbReference type="ARBA" id="ARBA00022692"/>
    </source>
</evidence>
<reference evidence="9 10" key="1">
    <citation type="journal article" date="2020" name="Nature">
        <title>Six reference-quality genomes reveal evolution of bat adaptations.</title>
        <authorList>
            <person name="Jebb D."/>
            <person name="Huang Z."/>
            <person name="Pippel M."/>
            <person name="Hughes G.M."/>
            <person name="Lavrichenko K."/>
            <person name="Devanna P."/>
            <person name="Winkler S."/>
            <person name="Jermiin L.S."/>
            <person name="Skirmuntt E.C."/>
            <person name="Katzourakis A."/>
            <person name="Burkitt-Gray L."/>
            <person name="Ray D.A."/>
            <person name="Sullivan K.A.M."/>
            <person name="Roscito J.G."/>
            <person name="Kirilenko B.M."/>
            <person name="Davalos L.M."/>
            <person name="Corthals A.P."/>
            <person name="Power M.L."/>
            <person name="Jones G."/>
            <person name="Ransome R.D."/>
            <person name="Dechmann D.K.N."/>
            <person name="Locatelli A.G."/>
            <person name="Puechmaille S.J."/>
            <person name="Fedrigo O."/>
            <person name="Jarvis E.D."/>
            <person name="Hiller M."/>
            <person name="Vernes S.C."/>
            <person name="Myers E.W."/>
            <person name="Teeling E.C."/>
        </authorList>
    </citation>
    <scope>NUCLEOTIDE SEQUENCE [LARGE SCALE GENOMIC DNA]</scope>
    <source>
        <strain evidence="9">MRhiFer1</strain>
        <tissue evidence="9">Lung</tissue>
    </source>
</reference>
<dbReference type="GO" id="GO:0016020">
    <property type="term" value="C:membrane"/>
    <property type="evidence" value="ECO:0007669"/>
    <property type="project" value="InterPro"/>
</dbReference>
<dbReference type="Gene3D" id="1.20.1560.10">
    <property type="entry name" value="ABC transporter type 1, transmembrane domain"/>
    <property type="match status" value="1"/>
</dbReference>
<evidence type="ECO:0000313" key="10">
    <source>
        <dbReference type="Proteomes" id="UP000585614"/>
    </source>
</evidence>
<keyword evidence="4" id="KW-0067">ATP-binding</keyword>
<feature type="transmembrane region" description="Helical" evidence="7">
    <location>
        <begin position="244"/>
        <end position="273"/>
    </location>
</feature>
<evidence type="ECO:0000256" key="6">
    <source>
        <dbReference type="ARBA" id="ARBA00023136"/>
    </source>
</evidence>
<organism evidence="9 10">
    <name type="scientific">Rhinolophus ferrumequinum</name>
    <name type="common">Greater horseshoe bat</name>
    <dbReference type="NCBI Taxonomy" id="59479"/>
    <lineage>
        <taxon>Eukaryota</taxon>
        <taxon>Metazoa</taxon>
        <taxon>Chordata</taxon>
        <taxon>Craniata</taxon>
        <taxon>Vertebrata</taxon>
        <taxon>Euteleostomi</taxon>
        <taxon>Mammalia</taxon>
        <taxon>Eutheria</taxon>
        <taxon>Laurasiatheria</taxon>
        <taxon>Chiroptera</taxon>
        <taxon>Yinpterochiroptera</taxon>
        <taxon>Rhinolophoidea</taxon>
        <taxon>Rhinolophidae</taxon>
        <taxon>Rhinolophinae</taxon>
        <taxon>Rhinolophus</taxon>
    </lineage>
</organism>
<comment type="caution">
    <text evidence="9">The sequence shown here is derived from an EMBL/GenBank/DDBJ whole genome shotgun (WGS) entry which is preliminary data.</text>
</comment>
<keyword evidence="5 7" id="KW-1133">Transmembrane helix</keyword>
<dbReference type="InterPro" id="IPR011527">
    <property type="entry name" value="ABC1_TM_dom"/>
</dbReference>
<keyword evidence="1" id="KW-0813">Transport</keyword>
<feature type="transmembrane region" description="Helical" evidence="7">
    <location>
        <begin position="160"/>
        <end position="186"/>
    </location>
</feature>
<keyword evidence="3" id="KW-0547">Nucleotide-binding</keyword>
<evidence type="ECO:0000256" key="3">
    <source>
        <dbReference type="ARBA" id="ARBA00022741"/>
    </source>
</evidence>
<evidence type="ECO:0000256" key="5">
    <source>
        <dbReference type="ARBA" id="ARBA00022989"/>
    </source>
</evidence>
<dbReference type="PANTHER" id="PTHR24223">
    <property type="entry name" value="ATP-BINDING CASSETTE SUB-FAMILY C"/>
    <property type="match status" value="1"/>
</dbReference>
<evidence type="ECO:0000256" key="4">
    <source>
        <dbReference type="ARBA" id="ARBA00022840"/>
    </source>
</evidence>
<keyword evidence="6 7" id="KW-0472">Membrane</keyword>
<sequence>MVGEDPYLISDLDRRGRRRSFVERYDPSLKTMIPVRPYARLAPNPMDDAGLLSFATFSWLTPVMVQGYKHTLTVDTLPPLSPYDSSNTNAKGFRILWDEEVEKVGPEKASLGRVVWKFQRTRVLMAIVANILCIVMAAIGPTILLHQILQQTESTSRNVWVGTGLCIALFATEFTKVLFWALAWAINYRTAIRLKVAVSTLVFENLVSFKMLTHISVGEVLNILSSDSYPLFEAALFCPLPATIPILTAVCAVYAFFILGPTALIGISVCLWLSSVQLSEGQQFQ</sequence>
<dbReference type="PROSITE" id="PS50929">
    <property type="entry name" value="ABC_TM1F"/>
    <property type="match status" value="1"/>
</dbReference>